<dbReference type="RefSeq" id="WP_162369194.1">
    <property type="nucleotide sequence ID" value="NZ_JAAEEH010000003.1"/>
</dbReference>
<dbReference type="InterPro" id="IPR007167">
    <property type="entry name" value="Fe-transptr_FeoA-like"/>
</dbReference>
<dbReference type="Gene3D" id="2.30.30.90">
    <property type="match status" value="1"/>
</dbReference>
<dbReference type="SUPFAM" id="SSF50037">
    <property type="entry name" value="C-terminal domain of transcriptional repressors"/>
    <property type="match status" value="1"/>
</dbReference>
<evidence type="ECO:0000259" key="2">
    <source>
        <dbReference type="SMART" id="SM00899"/>
    </source>
</evidence>
<organism evidence="3 4">
    <name type="scientific">Anaerotalea alkaliphila</name>
    <dbReference type="NCBI Taxonomy" id="2662126"/>
    <lineage>
        <taxon>Bacteria</taxon>
        <taxon>Bacillati</taxon>
        <taxon>Bacillota</taxon>
        <taxon>Clostridia</taxon>
        <taxon>Eubacteriales</taxon>
        <taxon>Anaerotalea</taxon>
    </lineage>
</organism>
<dbReference type="PANTHER" id="PTHR43151:SF1">
    <property type="entry name" value="SSR2333 PROTEIN"/>
    <property type="match status" value="1"/>
</dbReference>
<dbReference type="Pfam" id="PF04023">
    <property type="entry name" value="FeoA"/>
    <property type="match status" value="1"/>
</dbReference>
<comment type="caution">
    <text evidence="3">The sequence shown here is derived from an EMBL/GenBank/DDBJ whole genome shotgun (WGS) entry which is preliminary data.</text>
</comment>
<keyword evidence="1" id="KW-0408">Iron</keyword>
<protein>
    <submittedName>
        <fullName evidence="3">Ferrous iron transport protein A</fullName>
    </submittedName>
</protein>
<accession>A0A7X5HTP0</accession>
<sequence>MPLTKSKAGHTGVVKSITATEKIQKFLFSLGCSEGQEITLVSILAGNYIISVGDGRYAIDKKMAGAIELA</sequence>
<proteinExistence type="predicted"/>
<dbReference type="SMART" id="SM00899">
    <property type="entry name" value="FeoA"/>
    <property type="match status" value="1"/>
</dbReference>
<evidence type="ECO:0000313" key="3">
    <source>
        <dbReference type="EMBL" id="NDL66463.1"/>
    </source>
</evidence>
<gene>
    <name evidence="3" type="ORF">GXN74_01705</name>
</gene>
<dbReference type="InterPro" id="IPR008988">
    <property type="entry name" value="Transcriptional_repressor_C"/>
</dbReference>
<dbReference type="EMBL" id="JAAEEH010000003">
    <property type="protein sequence ID" value="NDL66463.1"/>
    <property type="molecule type" value="Genomic_DNA"/>
</dbReference>
<evidence type="ECO:0000256" key="1">
    <source>
        <dbReference type="ARBA" id="ARBA00023004"/>
    </source>
</evidence>
<dbReference type="InterPro" id="IPR038157">
    <property type="entry name" value="FeoA_core_dom"/>
</dbReference>
<keyword evidence="4" id="KW-1185">Reference proteome</keyword>
<evidence type="ECO:0000313" key="4">
    <source>
        <dbReference type="Proteomes" id="UP000461585"/>
    </source>
</evidence>
<dbReference type="PANTHER" id="PTHR43151">
    <property type="entry name" value="FEOA FAMILY PROTEIN"/>
    <property type="match status" value="1"/>
</dbReference>
<reference evidence="3 4" key="1">
    <citation type="submission" date="2020-01" db="EMBL/GenBank/DDBJ databases">
        <title>Anaeroalcalibacter tamaniensis gen. nov., sp. nov., moderately halophilic strictly anaerobic fermenter bacterium from mud volcano of Taman peninsula.</title>
        <authorList>
            <person name="Frolova A."/>
            <person name="Merkel A.Y."/>
            <person name="Slobodkin A.I."/>
        </authorList>
    </citation>
    <scope>NUCLEOTIDE SEQUENCE [LARGE SCALE GENOMIC DNA]</scope>
    <source>
        <strain evidence="3 4">F-3ap</strain>
    </source>
</reference>
<dbReference type="InterPro" id="IPR053184">
    <property type="entry name" value="FeoA-like"/>
</dbReference>
<feature type="domain" description="Ferrous iron transporter FeoA-like" evidence="2">
    <location>
        <begin position="1"/>
        <end position="70"/>
    </location>
</feature>
<name>A0A7X5HTP0_9FIRM</name>
<dbReference type="GO" id="GO:0046914">
    <property type="term" value="F:transition metal ion binding"/>
    <property type="evidence" value="ECO:0007669"/>
    <property type="project" value="InterPro"/>
</dbReference>
<dbReference type="Proteomes" id="UP000461585">
    <property type="component" value="Unassembled WGS sequence"/>
</dbReference>
<dbReference type="AlphaFoldDB" id="A0A7X5HTP0"/>